<dbReference type="PANTHER" id="PTHR35895">
    <property type="entry name" value="CHROMOSOME 16, WHOLE GENOME SHOTGUN SEQUENCE"/>
    <property type="match status" value="1"/>
</dbReference>
<accession>A0A1E1MKX6</accession>
<dbReference type="AlphaFoldDB" id="A0A1E1MKX6"/>
<dbReference type="Pfam" id="PF12505">
    <property type="entry name" value="DUF3712"/>
    <property type="match status" value="1"/>
</dbReference>
<dbReference type="InterPro" id="IPR022185">
    <property type="entry name" value="DUF3712"/>
</dbReference>
<evidence type="ECO:0000313" key="1">
    <source>
        <dbReference type="EMBL" id="CZT49739.1"/>
    </source>
</evidence>
<reference evidence="2" key="1">
    <citation type="submission" date="2016-03" db="EMBL/GenBank/DDBJ databases">
        <authorList>
            <person name="Guldener U."/>
        </authorList>
    </citation>
    <scope>NUCLEOTIDE SEQUENCE [LARGE SCALE GENOMIC DNA]</scope>
</reference>
<sequence length="755" mass="84184">MNAITQYIVNNSKLELSLIKITEATPDTFLMSIESRVTNTGATSSSISAMELDLVGPEGAFGRVNLPVIKTNSAGVDVNIASQTIKITDKTAFKAFVTAVLRNEDLVLQLKNGKGTVKAMLGLSAKIDYNKDCALKGMNGPKTSIVKTEVLGGQRYRSTMRVINPSPLELDLGTIKQEIRNLDGSVIAVQQGKMYLLRGESEYVVEGMVVGKALGIDVKLVATGVEENNWHNETITAFDEPIVLTDELKTTQGLKLSDDRLIRNPPGAVAPYTPKSELEDSSLRFLIHHYVTGFVDSTVTCPGIRREWYLLAFRDPAFFNAVFSWRISHAAYFQQIELLRNFHLLRGVPIQPVGKRIRNGAHDEGTINAVVVFAQQKTESPDGVIAASKRVLWPEPYVQHVDHENGSFVPSISNEELGDYLLFVTPAVCSPDTPLAVLANTQRWSSPTDPSYPRDAVRDAGKILTLSGIMIGHAFLASNVANTVVGLRCREAKVEQEAQIGKANASAADQGECECGRGYLLDIELWMGESSELTDPIHPRIYRQVCVSMKSTFAQLNNIINVVYLHADLGTRYMFLDPTWNRYQNSNNTLVPEQTDRDLEEESQSFLHYHKEAIRTGRTKVCSQKCERSFDADEISKWINVSEKRTHFWYFGNEFPTKYRCYLITLVGRMGIGHPKPWLVQGSGFYRIENDKGQCGNSIGGTKLWETPYNHFATLTFKELLARHDEKGSIFSNGTFLFVNKMLTKSLSDIWTAEE</sequence>
<protein>
    <submittedName>
        <fullName evidence="1">Uncharacterized protein</fullName>
    </submittedName>
</protein>
<dbReference type="InterPro" id="IPR046368">
    <property type="entry name" value="Tag1"/>
</dbReference>
<dbReference type="Proteomes" id="UP000177625">
    <property type="component" value="Unassembled WGS sequence"/>
</dbReference>
<dbReference type="EMBL" id="FJVC01000392">
    <property type="protein sequence ID" value="CZT49739.1"/>
    <property type="molecule type" value="Genomic_DNA"/>
</dbReference>
<keyword evidence="2" id="KW-1185">Reference proteome</keyword>
<dbReference type="PANTHER" id="PTHR35895:SF1">
    <property type="entry name" value="LIPID-BINDING SERUM GLYCOPROTEIN C-TERMINAL DOMAIN-CONTAINING PROTEIN"/>
    <property type="match status" value="1"/>
</dbReference>
<evidence type="ECO:0000313" key="2">
    <source>
        <dbReference type="Proteomes" id="UP000177625"/>
    </source>
</evidence>
<proteinExistence type="predicted"/>
<dbReference type="GO" id="GO:0000329">
    <property type="term" value="C:fungal-type vacuole membrane"/>
    <property type="evidence" value="ECO:0007669"/>
    <property type="project" value="InterPro"/>
</dbReference>
<organism evidence="1 2">
    <name type="scientific">Rhynchosporium secalis</name>
    <name type="common">Barley scald fungus</name>
    <dbReference type="NCBI Taxonomy" id="38038"/>
    <lineage>
        <taxon>Eukaryota</taxon>
        <taxon>Fungi</taxon>
        <taxon>Dikarya</taxon>
        <taxon>Ascomycota</taxon>
        <taxon>Pezizomycotina</taxon>
        <taxon>Leotiomycetes</taxon>
        <taxon>Helotiales</taxon>
        <taxon>Ploettnerulaceae</taxon>
        <taxon>Rhynchosporium</taxon>
    </lineage>
</organism>
<name>A0A1E1MKX6_RHYSE</name>
<gene>
    <name evidence="1" type="ORF">RSE6_10624</name>
</gene>